<evidence type="ECO:0000313" key="2">
    <source>
        <dbReference type="EMBL" id="MCP2168853.1"/>
    </source>
</evidence>
<reference evidence="2" key="1">
    <citation type="submission" date="2022-06" db="EMBL/GenBank/DDBJ databases">
        <title>Genomic Encyclopedia of Archaeal and Bacterial Type Strains, Phase II (KMG-II): from individual species to whole genera.</title>
        <authorList>
            <person name="Goeker M."/>
        </authorList>
    </citation>
    <scope>NUCLEOTIDE SEQUENCE</scope>
    <source>
        <strain evidence="2">DSM 43935</strain>
    </source>
</reference>
<gene>
    <name evidence="2" type="ORF">LX83_005731</name>
</gene>
<sequence length="239" mass="25478">MQPLLKQAVAALGWRGLLVPDVAVLGQQVSAVVRLRRDVHTWRSRNGWPPQADPSWFRSWFEPDRHRHLPVAAVELVGVLVNAPAADRALQSCGTLMTLAPCVVVLPETPPVGSWSVIELDYYGVGVVAADRARRSANLVVPPEDRSAEFGPSLFGRWLLEVLYDRVVEAQPTDVTTLARELRARLTAEVNGPEVTAQGTSAPGVDASGVNAPEVPAPGGGAPGVNRQAEAGHSSGWVG</sequence>
<accession>A0AAE3GMS4</accession>
<evidence type="ECO:0000313" key="3">
    <source>
        <dbReference type="Proteomes" id="UP001206128"/>
    </source>
</evidence>
<dbReference type="AlphaFoldDB" id="A0AAE3GMS4"/>
<dbReference type="RefSeq" id="WP_253777043.1">
    <property type="nucleotide sequence ID" value="NZ_JAMTCK010000015.1"/>
</dbReference>
<dbReference type="EMBL" id="JAMTCK010000015">
    <property type="protein sequence ID" value="MCP2168853.1"/>
    <property type="molecule type" value="Genomic_DNA"/>
</dbReference>
<protein>
    <submittedName>
        <fullName evidence="2">Uncharacterized protein</fullName>
    </submittedName>
</protein>
<evidence type="ECO:0000256" key="1">
    <source>
        <dbReference type="SAM" id="MobiDB-lite"/>
    </source>
</evidence>
<feature type="region of interest" description="Disordered" evidence="1">
    <location>
        <begin position="193"/>
        <end position="239"/>
    </location>
</feature>
<keyword evidence="3" id="KW-1185">Reference proteome</keyword>
<dbReference type="Proteomes" id="UP001206128">
    <property type="component" value="Unassembled WGS sequence"/>
</dbReference>
<proteinExistence type="predicted"/>
<name>A0AAE3GMS4_9PSEU</name>
<comment type="caution">
    <text evidence="2">The sequence shown here is derived from an EMBL/GenBank/DDBJ whole genome shotgun (WGS) entry which is preliminary data.</text>
</comment>
<organism evidence="2 3">
    <name type="scientific">Goodfellowiella coeruleoviolacea</name>
    <dbReference type="NCBI Taxonomy" id="334858"/>
    <lineage>
        <taxon>Bacteria</taxon>
        <taxon>Bacillati</taxon>
        <taxon>Actinomycetota</taxon>
        <taxon>Actinomycetes</taxon>
        <taxon>Pseudonocardiales</taxon>
        <taxon>Pseudonocardiaceae</taxon>
        <taxon>Goodfellowiella</taxon>
    </lineage>
</organism>